<proteinExistence type="predicted"/>
<dbReference type="GO" id="GO:0030667">
    <property type="term" value="C:secretory granule membrane"/>
    <property type="evidence" value="ECO:0007669"/>
    <property type="project" value="InterPro"/>
</dbReference>
<dbReference type="Proteomes" id="UP000053760">
    <property type="component" value="Unassembled WGS sequence"/>
</dbReference>
<dbReference type="InterPro" id="IPR028137">
    <property type="entry name" value="Syncollin"/>
</dbReference>
<dbReference type="PANTHER" id="PTHR17503">
    <property type="entry name" value="SYNCOLLIN"/>
    <property type="match status" value="1"/>
</dbReference>
<dbReference type="Gene3D" id="2.60.20.10">
    <property type="entry name" value="Crystallins"/>
    <property type="match status" value="1"/>
</dbReference>
<keyword evidence="2" id="KW-1185">Reference proteome</keyword>
<dbReference type="Pfam" id="PF15138">
    <property type="entry name" value="Syncollin"/>
    <property type="match status" value="1"/>
</dbReference>
<name>A0A091FME7_CUCCA</name>
<sequence>YYDQCCGGAVLVVPPGTDAPYMPSGWADHISSLVVGTRCDLTVWSRSGKRGSSRHFSAGSVPRLQEVRRGILHNWNDAINGYYCKC</sequence>
<feature type="non-terminal residue" evidence="1">
    <location>
        <position position="86"/>
    </location>
</feature>
<accession>A0A091FME7</accession>
<evidence type="ECO:0000313" key="1">
    <source>
        <dbReference type="EMBL" id="KFO71675.1"/>
    </source>
</evidence>
<organism evidence="1 2">
    <name type="scientific">Cuculus canorus</name>
    <name type="common">Common cuckoo</name>
    <dbReference type="NCBI Taxonomy" id="55661"/>
    <lineage>
        <taxon>Eukaryota</taxon>
        <taxon>Metazoa</taxon>
        <taxon>Chordata</taxon>
        <taxon>Craniata</taxon>
        <taxon>Vertebrata</taxon>
        <taxon>Euteleostomi</taxon>
        <taxon>Archelosauria</taxon>
        <taxon>Archosauria</taxon>
        <taxon>Dinosauria</taxon>
        <taxon>Saurischia</taxon>
        <taxon>Theropoda</taxon>
        <taxon>Coelurosauria</taxon>
        <taxon>Aves</taxon>
        <taxon>Neognathae</taxon>
        <taxon>Neoaves</taxon>
        <taxon>Otidimorphae</taxon>
        <taxon>Cuculiformes</taxon>
        <taxon>Cuculidae</taxon>
        <taxon>Cuculus</taxon>
    </lineage>
</organism>
<reference evidence="1 2" key="1">
    <citation type="submission" date="2014-04" db="EMBL/GenBank/DDBJ databases">
        <title>Genome evolution of avian class.</title>
        <authorList>
            <person name="Zhang G."/>
            <person name="Li C."/>
        </authorList>
    </citation>
    <scope>NUCLEOTIDE SEQUENCE [LARGE SCALE GENOMIC DNA]</scope>
    <source>
        <strain evidence="1">BGI_N303</strain>
    </source>
</reference>
<evidence type="ECO:0000313" key="2">
    <source>
        <dbReference type="Proteomes" id="UP000053760"/>
    </source>
</evidence>
<dbReference type="GO" id="GO:0006887">
    <property type="term" value="P:exocytosis"/>
    <property type="evidence" value="ECO:0007669"/>
    <property type="project" value="InterPro"/>
</dbReference>
<dbReference type="EMBL" id="KL447271">
    <property type="protein sequence ID" value="KFO71675.1"/>
    <property type="molecule type" value="Genomic_DNA"/>
</dbReference>
<gene>
    <name evidence="1" type="ORF">N303_10006</name>
</gene>
<protein>
    <submittedName>
        <fullName evidence="1">Syncollin</fullName>
    </submittedName>
</protein>
<dbReference type="AlphaFoldDB" id="A0A091FME7"/>
<feature type="non-terminal residue" evidence="1">
    <location>
        <position position="1"/>
    </location>
</feature>
<dbReference type="PANTHER" id="PTHR17503:SF0">
    <property type="entry name" value="SYNCOLLIN"/>
    <property type="match status" value="1"/>
</dbReference>
<dbReference type="STRING" id="55661.A0A091FME7"/>